<dbReference type="InterPro" id="IPR050300">
    <property type="entry name" value="GDXG_lipolytic_enzyme"/>
</dbReference>
<organism evidence="4 5">
    <name type="scientific">Acinetobacter calcoaceticus ANC 3811</name>
    <dbReference type="NCBI Taxonomy" id="1217690"/>
    <lineage>
        <taxon>Bacteria</taxon>
        <taxon>Pseudomonadati</taxon>
        <taxon>Pseudomonadota</taxon>
        <taxon>Gammaproteobacteria</taxon>
        <taxon>Moraxellales</taxon>
        <taxon>Moraxellaceae</taxon>
        <taxon>Acinetobacter</taxon>
        <taxon>Acinetobacter calcoaceticus/baumannii complex</taxon>
    </lineage>
</organism>
<keyword evidence="2" id="KW-0378">Hydrolase</keyword>
<name>R8XZW2_ACICA</name>
<comment type="caution">
    <text evidence="4">The sequence shown here is derived from an EMBL/GenBank/DDBJ whole genome shotgun (WGS) entry which is preliminary data.</text>
</comment>
<sequence>MKQNIVDQISESVVKAGLRLSFKLASGLPLPFPILRGAMEFGSSIFKPRTDVKINKIEIKAPLSFNKIKAETALPNAQVQGVLLHCHGGAFFAGSSRTHRALSSEFAARANVKVYMLDYRRAPEHPYPAALNDVKSFYQYLIKEGWEPKQIFLGGDSGGCALALALAIELRDTQQELPAGIIMISPYVDITLRSPSVRNNIKRDPMIKSYALKRGGDGYRGEFRADDPLISPLFANLKNLPPLLIQAGSEEILVDDAIKLAKRAQDFDVTTELSIYENMWHNFQMFNRFIKKSDLALDEIAHFMGKVLAQTKNH</sequence>
<dbReference type="PANTHER" id="PTHR48081">
    <property type="entry name" value="AB HYDROLASE SUPERFAMILY PROTEIN C4A8.06C"/>
    <property type="match status" value="1"/>
</dbReference>
<comment type="similarity">
    <text evidence="1">Belongs to the 'GDXG' lipolytic enzyme family.</text>
</comment>
<dbReference type="SUPFAM" id="SSF53474">
    <property type="entry name" value="alpha/beta-Hydrolases"/>
    <property type="match status" value="1"/>
</dbReference>
<dbReference type="AlphaFoldDB" id="R8XZW2"/>
<evidence type="ECO:0000313" key="5">
    <source>
        <dbReference type="Proteomes" id="UP000014041"/>
    </source>
</evidence>
<dbReference type="InterPro" id="IPR013094">
    <property type="entry name" value="AB_hydrolase_3"/>
</dbReference>
<dbReference type="RefSeq" id="WP_016138629.1">
    <property type="nucleotide sequence ID" value="NZ_KB976986.1"/>
</dbReference>
<dbReference type="GO" id="GO:0004806">
    <property type="term" value="F:triacylglycerol lipase activity"/>
    <property type="evidence" value="ECO:0007669"/>
    <property type="project" value="TreeGrafter"/>
</dbReference>
<evidence type="ECO:0000256" key="1">
    <source>
        <dbReference type="ARBA" id="ARBA00010515"/>
    </source>
</evidence>
<evidence type="ECO:0000259" key="3">
    <source>
        <dbReference type="Pfam" id="PF07859"/>
    </source>
</evidence>
<dbReference type="Proteomes" id="UP000014041">
    <property type="component" value="Unassembled WGS sequence"/>
</dbReference>
<proteinExistence type="inferred from homology"/>
<gene>
    <name evidence="4" type="ORF">F935_01797</name>
</gene>
<evidence type="ECO:0000313" key="4">
    <source>
        <dbReference type="EMBL" id="EOQ62708.1"/>
    </source>
</evidence>
<dbReference type="EMBL" id="APQJ01000008">
    <property type="protein sequence ID" value="EOQ62708.1"/>
    <property type="molecule type" value="Genomic_DNA"/>
</dbReference>
<dbReference type="Gene3D" id="3.40.50.1820">
    <property type="entry name" value="alpha/beta hydrolase"/>
    <property type="match status" value="1"/>
</dbReference>
<reference evidence="4 5" key="1">
    <citation type="submission" date="2013-02" db="EMBL/GenBank/DDBJ databases">
        <title>The Genome Sequence of Acinetobacter sp. ANC 3811.</title>
        <authorList>
            <consortium name="The Broad Institute Genome Sequencing Platform"/>
            <consortium name="The Broad Institute Genome Sequencing Center for Infectious Disease"/>
            <person name="Cerqueira G."/>
            <person name="Feldgarden M."/>
            <person name="Courvalin P."/>
            <person name="Perichon B."/>
            <person name="Grillot-Courvalin C."/>
            <person name="Clermont D."/>
            <person name="Rocha E."/>
            <person name="Yoon E.-J."/>
            <person name="Nemec A."/>
            <person name="Walker B."/>
            <person name="Young S.K."/>
            <person name="Zeng Q."/>
            <person name="Gargeya S."/>
            <person name="Fitzgerald M."/>
            <person name="Haas B."/>
            <person name="Abouelleil A."/>
            <person name="Alvarado L."/>
            <person name="Arachchi H.M."/>
            <person name="Berlin A.M."/>
            <person name="Chapman S.B."/>
            <person name="Dewar J."/>
            <person name="Goldberg J."/>
            <person name="Griggs A."/>
            <person name="Gujja S."/>
            <person name="Hansen M."/>
            <person name="Howarth C."/>
            <person name="Imamovic A."/>
            <person name="Larimer J."/>
            <person name="McCowan C."/>
            <person name="Murphy C."/>
            <person name="Neiman D."/>
            <person name="Pearson M."/>
            <person name="Priest M."/>
            <person name="Roberts A."/>
            <person name="Saif S."/>
            <person name="Shea T."/>
            <person name="Sisk P."/>
            <person name="Sykes S."/>
            <person name="Wortman J."/>
            <person name="Nusbaum C."/>
            <person name="Birren B."/>
        </authorList>
    </citation>
    <scope>NUCLEOTIDE SEQUENCE [LARGE SCALE GENOMIC DNA]</scope>
    <source>
        <strain evidence="4 5">ANC 3811</strain>
    </source>
</reference>
<dbReference type="Pfam" id="PF07859">
    <property type="entry name" value="Abhydrolase_3"/>
    <property type="match status" value="1"/>
</dbReference>
<protein>
    <recommendedName>
        <fullName evidence="3">Alpha/beta hydrolase fold-3 domain-containing protein</fullName>
    </recommendedName>
</protein>
<evidence type="ECO:0000256" key="2">
    <source>
        <dbReference type="ARBA" id="ARBA00022801"/>
    </source>
</evidence>
<dbReference type="HOGENOM" id="CLU_012494_13_1_6"/>
<dbReference type="PANTHER" id="PTHR48081:SF30">
    <property type="entry name" value="ACETYL-HYDROLASE LIPR-RELATED"/>
    <property type="match status" value="1"/>
</dbReference>
<dbReference type="InterPro" id="IPR029058">
    <property type="entry name" value="AB_hydrolase_fold"/>
</dbReference>
<dbReference type="PATRIC" id="fig|1217690.3.peg.1781"/>
<accession>R8XZW2</accession>
<feature type="domain" description="Alpha/beta hydrolase fold-3" evidence="3">
    <location>
        <begin position="83"/>
        <end position="284"/>
    </location>
</feature>